<dbReference type="PROSITE" id="PS50088">
    <property type="entry name" value="ANK_REPEAT"/>
    <property type="match status" value="1"/>
</dbReference>
<accession>A0AA37GZK0</accession>
<dbReference type="Gene3D" id="1.25.40.20">
    <property type="entry name" value="Ankyrin repeat-containing domain"/>
    <property type="match status" value="1"/>
</dbReference>
<dbReference type="PROSITE" id="PS50297">
    <property type="entry name" value="ANK_REP_REGION"/>
    <property type="match status" value="1"/>
</dbReference>
<keyword evidence="1" id="KW-0040">ANK repeat</keyword>
<gene>
    <name evidence="2" type="ORF">ColLi_13092</name>
</gene>
<sequence length="356" mass="39458">MPRNLPTEILLAIFHAVTDIPTLHATTQTSRAAYDAVWPRLYTLALDADDLKLDTGSVQGPDNDLPLALWLAAQQRDVTRQLGRIRLLRRNHLWSRFRIDGSICRPHWPWADRDVSCGYAMPIHMACSHGTLDTVSWLLDQKPAEADIDALSRFTCICSSPHLGMLMQVHRLSDPEEFPLSTPLHLALCNRREDVAKALITHGANWGRAVPDNHGVTGLMVMAGNSMLPLLDWLAVRVRSCQGQEQRDNTNGWGFADDRDDAGLRALDYVSLVPDGPVAAGIVRHLVGFGSDVLDGMANPTMFGSPVAPAFERDWEAIRERSGDIEASPFYNAMRLDNSAVLEELCKVIRGGQTRL</sequence>
<dbReference type="SUPFAM" id="SSF48403">
    <property type="entry name" value="Ankyrin repeat"/>
    <property type="match status" value="1"/>
</dbReference>
<evidence type="ECO:0000313" key="3">
    <source>
        <dbReference type="Proteomes" id="UP001055172"/>
    </source>
</evidence>
<name>A0AA37GZK0_9PEZI</name>
<dbReference type="SMART" id="SM00248">
    <property type="entry name" value="ANK"/>
    <property type="match status" value="2"/>
</dbReference>
<evidence type="ECO:0000256" key="1">
    <source>
        <dbReference type="PROSITE-ProRule" id="PRU00023"/>
    </source>
</evidence>
<reference evidence="2 3" key="1">
    <citation type="submission" date="2021-07" db="EMBL/GenBank/DDBJ databases">
        <title>Genome data of Colletotrichum spaethianum.</title>
        <authorList>
            <person name="Utami Y.D."/>
            <person name="Hiruma K."/>
        </authorList>
    </citation>
    <scope>NUCLEOTIDE SEQUENCE [LARGE SCALE GENOMIC DNA]</scope>
    <source>
        <strain evidence="2 3">MAFF 242679</strain>
    </source>
</reference>
<dbReference type="Proteomes" id="UP001055172">
    <property type="component" value="Unassembled WGS sequence"/>
</dbReference>
<proteinExistence type="predicted"/>
<keyword evidence="3" id="KW-1185">Reference proteome</keyword>
<organism evidence="2 3">
    <name type="scientific">Colletotrichum liriopes</name>
    <dbReference type="NCBI Taxonomy" id="708192"/>
    <lineage>
        <taxon>Eukaryota</taxon>
        <taxon>Fungi</taxon>
        <taxon>Dikarya</taxon>
        <taxon>Ascomycota</taxon>
        <taxon>Pezizomycotina</taxon>
        <taxon>Sordariomycetes</taxon>
        <taxon>Hypocreomycetidae</taxon>
        <taxon>Glomerellales</taxon>
        <taxon>Glomerellaceae</taxon>
        <taxon>Colletotrichum</taxon>
        <taxon>Colletotrichum spaethianum species complex</taxon>
    </lineage>
</organism>
<evidence type="ECO:0008006" key="4">
    <source>
        <dbReference type="Google" id="ProtNLM"/>
    </source>
</evidence>
<feature type="repeat" description="ANK" evidence="1">
    <location>
        <begin position="179"/>
        <end position="205"/>
    </location>
</feature>
<evidence type="ECO:0000313" key="2">
    <source>
        <dbReference type="EMBL" id="GJC90254.1"/>
    </source>
</evidence>
<dbReference type="AlphaFoldDB" id="A0AA37GZK0"/>
<dbReference type="InterPro" id="IPR002110">
    <property type="entry name" value="Ankyrin_rpt"/>
</dbReference>
<comment type="caution">
    <text evidence="2">The sequence shown here is derived from an EMBL/GenBank/DDBJ whole genome shotgun (WGS) entry which is preliminary data.</text>
</comment>
<dbReference type="InterPro" id="IPR036770">
    <property type="entry name" value="Ankyrin_rpt-contain_sf"/>
</dbReference>
<dbReference type="EMBL" id="BPPX01000051">
    <property type="protein sequence ID" value="GJC90254.1"/>
    <property type="molecule type" value="Genomic_DNA"/>
</dbReference>
<dbReference type="Pfam" id="PF00023">
    <property type="entry name" value="Ank"/>
    <property type="match status" value="2"/>
</dbReference>
<protein>
    <recommendedName>
        <fullName evidence="4">Ankyrin repeat protein</fullName>
    </recommendedName>
</protein>